<keyword evidence="3 7" id="KW-0812">Transmembrane</keyword>
<keyword evidence="6" id="KW-0175">Coiled coil</keyword>
<evidence type="ECO:0000313" key="9">
    <source>
        <dbReference type="EMBL" id="OWJ76563.1"/>
    </source>
</evidence>
<name>A0A212A961_9RHOB</name>
<evidence type="ECO:0000256" key="7">
    <source>
        <dbReference type="SAM" id="Phobius"/>
    </source>
</evidence>
<evidence type="ECO:0000256" key="3">
    <source>
        <dbReference type="ARBA" id="ARBA00022692"/>
    </source>
</evidence>
<dbReference type="Pfam" id="PF02706">
    <property type="entry name" value="Wzz"/>
    <property type="match status" value="1"/>
</dbReference>
<sequence>MIQMTPPPRSPALPSASDRPLTLAELATMIRQRWRLILMVAAVAAVTALGYLMMTGPAYVASTKMLVKVGREKFSALQVAQVPQQNVIFQERPQSINNEIEILRDPTLTHEVFADLQAKQAELAAHDTAASSFVGRLLGGVAGVVKTAVGSLRTMLGLGAGKHPEEKIAQAYMDAFNVNYIKETDIIQAEFAWDDPRFAAYALQRYLDAYQARHVAIHSSTASADFYRDQVTLAERDLRGAEDAFSAFQRSSDMSRLDVERDLALTAISEMEKDRDRLQAEMEDLRQTRAQVNADFKDGAEWVETPAMLNATPLTALDESYVAASTERSRLASRYSDDAREVREVTEEIAGLRERKHDTLNRQIDGLLRSSGERMAQVEARIADRRTALQRINEGALQFESLGQNVTRQRERLEEYQRQYERLRMNEALDRLNVTSTAQFGSVTVPVEPAAPKRSLVLAIGGIFGLLAGTALAIFLGLTDRRLRRPGDVERRLGLPVVATVPRLS</sequence>
<dbReference type="PANTHER" id="PTHR32309:SF13">
    <property type="entry name" value="FERRIC ENTEROBACTIN TRANSPORT PROTEIN FEPE"/>
    <property type="match status" value="1"/>
</dbReference>
<proteinExistence type="predicted"/>
<evidence type="ECO:0000256" key="5">
    <source>
        <dbReference type="ARBA" id="ARBA00023136"/>
    </source>
</evidence>
<feature type="coiled-coil region" evidence="6">
    <location>
        <begin position="224"/>
        <end position="295"/>
    </location>
</feature>
<evidence type="ECO:0000256" key="6">
    <source>
        <dbReference type="SAM" id="Coils"/>
    </source>
</evidence>
<keyword evidence="10" id="KW-1185">Reference proteome</keyword>
<keyword evidence="5 7" id="KW-0472">Membrane</keyword>
<feature type="coiled-coil region" evidence="6">
    <location>
        <begin position="335"/>
        <end position="362"/>
    </location>
</feature>
<feature type="coiled-coil region" evidence="6">
    <location>
        <begin position="399"/>
        <end position="426"/>
    </location>
</feature>
<keyword evidence="4 7" id="KW-1133">Transmembrane helix</keyword>
<dbReference type="InterPro" id="IPR003856">
    <property type="entry name" value="LPS_length_determ_N"/>
</dbReference>
<protein>
    <recommendedName>
        <fullName evidence="8">Polysaccharide chain length determinant N-terminal domain-containing protein</fullName>
    </recommendedName>
</protein>
<keyword evidence="2" id="KW-1003">Cell membrane</keyword>
<evidence type="ECO:0000259" key="8">
    <source>
        <dbReference type="Pfam" id="PF02706"/>
    </source>
</evidence>
<gene>
    <name evidence="9" type="ORF">CDV49_13765</name>
</gene>
<evidence type="ECO:0000256" key="4">
    <source>
        <dbReference type="ARBA" id="ARBA00022989"/>
    </source>
</evidence>
<evidence type="ECO:0000256" key="2">
    <source>
        <dbReference type="ARBA" id="ARBA00022475"/>
    </source>
</evidence>
<evidence type="ECO:0000256" key="1">
    <source>
        <dbReference type="ARBA" id="ARBA00004651"/>
    </source>
</evidence>
<dbReference type="AlphaFoldDB" id="A0A212A961"/>
<comment type="subcellular location">
    <subcellularLocation>
        <location evidence="1">Cell membrane</location>
        <topology evidence="1">Multi-pass membrane protein</topology>
    </subcellularLocation>
</comment>
<feature type="transmembrane region" description="Helical" evidence="7">
    <location>
        <begin position="36"/>
        <end position="54"/>
    </location>
</feature>
<reference evidence="9 10" key="1">
    <citation type="submission" date="2016-12" db="EMBL/GenBank/DDBJ databases">
        <title>Comparison of Traditional DNA-DNA Hybridization with In Silico Genomic Analysis.</title>
        <authorList>
            <person name="Nicholson A.C."/>
            <person name="Humrighouse B.W."/>
            <person name="Graziano J."/>
            <person name="Lasker B."/>
            <person name="Whitney A.M."/>
            <person name="Mcquiston J.R."/>
        </authorList>
    </citation>
    <scope>NUCLEOTIDE SEQUENCE [LARGE SCALE GENOMIC DNA]</scope>
    <source>
        <strain evidence="9 10">H2240</strain>
    </source>
</reference>
<dbReference type="GO" id="GO:0005886">
    <property type="term" value="C:plasma membrane"/>
    <property type="evidence" value="ECO:0007669"/>
    <property type="project" value="UniProtKB-SubCell"/>
</dbReference>
<dbReference type="Proteomes" id="UP000196878">
    <property type="component" value="Unassembled WGS sequence"/>
</dbReference>
<organism evidence="9 10">
    <name type="scientific">Haematobacter genomosp. 1</name>
    <dbReference type="NCBI Taxonomy" id="366618"/>
    <lineage>
        <taxon>Bacteria</taxon>
        <taxon>Pseudomonadati</taxon>
        <taxon>Pseudomonadota</taxon>
        <taxon>Alphaproteobacteria</taxon>
        <taxon>Rhodobacterales</taxon>
        <taxon>Paracoccaceae</taxon>
        <taxon>Haematobacter</taxon>
    </lineage>
</organism>
<dbReference type="InterPro" id="IPR050445">
    <property type="entry name" value="Bact_polysacc_biosynth/exp"/>
</dbReference>
<evidence type="ECO:0000313" key="10">
    <source>
        <dbReference type="Proteomes" id="UP000196878"/>
    </source>
</evidence>
<dbReference type="PANTHER" id="PTHR32309">
    <property type="entry name" value="TYROSINE-PROTEIN KINASE"/>
    <property type="match status" value="1"/>
</dbReference>
<dbReference type="EMBL" id="NIPW01000027">
    <property type="protein sequence ID" value="OWJ76563.1"/>
    <property type="molecule type" value="Genomic_DNA"/>
</dbReference>
<feature type="transmembrane region" description="Helical" evidence="7">
    <location>
        <begin position="456"/>
        <end position="478"/>
    </location>
</feature>
<accession>A0A212A961</accession>
<dbReference type="GO" id="GO:0004713">
    <property type="term" value="F:protein tyrosine kinase activity"/>
    <property type="evidence" value="ECO:0007669"/>
    <property type="project" value="TreeGrafter"/>
</dbReference>
<comment type="caution">
    <text evidence="9">The sequence shown here is derived from an EMBL/GenBank/DDBJ whole genome shotgun (WGS) entry which is preliminary data.</text>
</comment>
<feature type="domain" description="Polysaccharide chain length determinant N-terminal" evidence="8">
    <location>
        <begin position="22"/>
        <end position="116"/>
    </location>
</feature>